<dbReference type="PANTHER" id="PTHR47495">
    <property type="entry name" value="ALDEHYDE DEHYDROGENASE"/>
    <property type="match status" value="1"/>
</dbReference>
<evidence type="ECO:0000259" key="1">
    <source>
        <dbReference type="SMART" id="SM01008"/>
    </source>
</evidence>
<dbReference type="InterPro" id="IPR037165">
    <property type="entry name" value="AldOxase/xan_DH_Mopterin-bd_sf"/>
</dbReference>
<dbReference type="SMART" id="SM01008">
    <property type="entry name" value="Ald_Xan_dh_C"/>
    <property type="match status" value="1"/>
</dbReference>
<name>A0A6N8E7U5_9GAMM</name>
<keyword evidence="3" id="KW-1185">Reference proteome</keyword>
<evidence type="ECO:0000313" key="2">
    <source>
        <dbReference type="EMBL" id="MTW19651.1"/>
    </source>
</evidence>
<sequence length="713" mass="77054">MADSGSMKGLTRRDLLKIVTLSGGGLALGWVWPARAETNEPAAPRSPDPFEPNAWINIHADGRIQVRLARAEMGQGVMTSLAMLLAEELEVGLDQLQIEPAPVAPAYVNYLLGEQATGGGTSTRDAWNTLREAGALARTLMIAAAAQTWGVPESECRARRAQVHHADGTRRLTYGELAATATRLPAPSSVELKAKPDWTLIGTSPRRLDTPLKVRGAAHFGLDVRLPGMLYATIARCPVIGAQISGWNGQAAHAVPGVIDVFAVRYGIAVVAETSWAALTGHARLEVECRPRVNTAVTTERLHSRLRIGLNGRAPVALKEGDVSRALARAALEIESVYEVPFQAHACMEPMNCTADVRPDGCDIHVPTQSPAATRETARHLTGLSAERIRVHTTFLGGGHGRRREQDFVQDAVELSQRLGRPVQVIWTRADDLQHDYYRPMTLHRLRGGLDAAGEPVAWFHRVVGPSVLARRDPGRLRDGIDSLMTDGAVSLPYRLPHRRLEYRRADTPVPIGLWRGDGHSHNAFATECFLDELARAGGRDPLELRRQLLAESPAHLALLDRLAEYWAAPVPEGQGRGLALVEAMGSRLALLAEVSVEDGKIRARRFVAVLDGGQVVNPDAVRAQIESGIVFGLTATLKGAITFSDGQVEQADFGDYPLLRFDEMPEVESILIDSDAPPGGVSSIATPAVAPAVANALLALLGRPFRTLPIRL</sequence>
<protein>
    <submittedName>
        <fullName evidence="2">Molybdopterin-dependent oxidoreductase</fullName>
    </submittedName>
</protein>
<dbReference type="Gene3D" id="3.90.1170.50">
    <property type="entry name" value="Aldehyde oxidase/xanthine dehydrogenase, a/b hammerhead"/>
    <property type="match status" value="1"/>
</dbReference>
<dbReference type="Proteomes" id="UP000434044">
    <property type="component" value="Unassembled WGS sequence"/>
</dbReference>
<proteinExistence type="predicted"/>
<dbReference type="SUPFAM" id="SSF56003">
    <property type="entry name" value="Molybdenum cofactor-binding domain"/>
    <property type="match status" value="2"/>
</dbReference>
<accession>A0A6N8E7U5</accession>
<comment type="caution">
    <text evidence="2">The sequence shown here is derived from an EMBL/GenBank/DDBJ whole genome shotgun (WGS) entry which is preliminary data.</text>
</comment>
<dbReference type="EMBL" id="WNKT01000001">
    <property type="protein sequence ID" value="MTW19651.1"/>
    <property type="molecule type" value="Genomic_DNA"/>
</dbReference>
<dbReference type="Gene3D" id="3.30.365.10">
    <property type="entry name" value="Aldehyde oxidase/xanthine dehydrogenase, molybdopterin binding domain"/>
    <property type="match status" value="4"/>
</dbReference>
<dbReference type="InterPro" id="IPR052516">
    <property type="entry name" value="N-heterocyclic_Hydroxylase"/>
</dbReference>
<dbReference type="InterPro" id="IPR006311">
    <property type="entry name" value="TAT_signal"/>
</dbReference>
<reference evidence="2 3" key="1">
    <citation type="submission" date="2019-11" db="EMBL/GenBank/DDBJ databases">
        <title>Whole-genome sequence of the anaerobic purple sulfur bacterium Allochromatium palmeri DSM 15591.</title>
        <authorList>
            <person name="Kyndt J.A."/>
            <person name="Meyer T.E."/>
        </authorList>
    </citation>
    <scope>NUCLEOTIDE SEQUENCE [LARGE SCALE GENOMIC DNA]</scope>
    <source>
        <strain evidence="2 3">DSM 15591</strain>
    </source>
</reference>
<organism evidence="2 3">
    <name type="scientific">Allochromatium palmeri</name>
    <dbReference type="NCBI Taxonomy" id="231048"/>
    <lineage>
        <taxon>Bacteria</taxon>
        <taxon>Pseudomonadati</taxon>
        <taxon>Pseudomonadota</taxon>
        <taxon>Gammaproteobacteria</taxon>
        <taxon>Chromatiales</taxon>
        <taxon>Chromatiaceae</taxon>
        <taxon>Allochromatium</taxon>
    </lineage>
</organism>
<feature type="domain" description="Aldehyde oxidase/xanthine dehydrogenase a/b hammerhead" evidence="1">
    <location>
        <begin position="215"/>
        <end position="293"/>
    </location>
</feature>
<dbReference type="PROSITE" id="PS51318">
    <property type="entry name" value="TAT"/>
    <property type="match status" value="1"/>
</dbReference>
<dbReference type="Pfam" id="PF02738">
    <property type="entry name" value="MoCoBD_1"/>
    <property type="match status" value="1"/>
</dbReference>
<dbReference type="Pfam" id="PF20256">
    <property type="entry name" value="MoCoBD_2"/>
    <property type="match status" value="2"/>
</dbReference>
<dbReference type="AlphaFoldDB" id="A0A6N8E7U5"/>
<evidence type="ECO:0000313" key="3">
    <source>
        <dbReference type="Proteomes" id="UP000434044"/>
    </source>
</evidence>
<dbReference type="PANTHER" id="PTHR47495:SF2">
    <property type="entry name" value="ALDEHYDE DEHYDROGENASE"/>
    <property type="match status" value="1"/>
</dbReference>
<gene>
    <name evidence="2" type="ORF">GJ668_00915</name>
</gene>
<dbReference type="InterPro" id="IPR046867">
    <property type="entry name" value="AldOxase/xan_DH_MoCoBD2"/>
</dbReference>
<dbReference type="InterPro" id="IPR012368">
    <property type="entry name" value="OxRdtase_Mopterin-bd_su_IorB"/>
</dbReference>
<dbReference type="GO" id="GO:0016491">
    <property type="term" value="F:oxidoreductase activity"/>
    <property type="evidence" value="ECO:0007669"/>
    <property type="project" value="InterPro"/>
</dbReference>
<dbReference type="InterPro" id="IPR008274">
    <property type="entry name" value="AldOxase/xan_DH_MoCoBD1"/>
</dbReference>
<dbReference type="PIRSF" id="PIRSF036389">
    <property type="entry name" value="IOR_B"/>
    <property type="match status" value="1"/>
</dbReference>
<dbReference type="InterPro" id="IPR000674">
    <property type="entry name" value="Ald_Oxase/Xan_DH_a/b"/>
</dbReference>